<dbReference type="GO" id="GO:1990904">
    <property type="term" value="C:ribonucleoprotein complex"/>
    <property type="evidence" value="ECO:0007669"/>
    <property type="project" value="UniProtKB-KW"/>
</dbReference>
<sequence>MINRTYEEGVFKSKWLSKFINCWFFTGEKIKIEKLIYYSFFIIKKRFNISSLFFFFESLERLKPWVGLKLHRGYSKKKKIQVCPLILNSKVQFKKAMYWLIKSTQLRKESCLSIKISNEICNLIFNEITNSIKKKKEHYNYAVMFKSVKTFKW</sequence>
<dbReference type="InterPro" id="IPR036823">
    <property type="entry name" value="Ribosomal_uS7_dom_sf"/>
</dbReference>
<evidence type="ECO:0000256" key="2">
    <source>
        <dbReference type="ARBA" id="ARBA00022980"/>
    </source>
</evidence>
<dbReference type="AlphaFoldDB" id="A0A5P8DJY1"/>
<proteinExistence type="inferred from homology"/>
<keyword evidence="3" id="KW-0687">Ribonucleoprotein</keyword>
<protein>
    <submittedName>
        <fullName evidence="5">Ribosomal protein S7</fullName>
    </submittedName>
</protein>
<keyword evidence="5" id="KW-0496">Mitochondrion</keyword>
<organism evidence="5">
    <name type="scientific">Rhizaria sp</name>
    <dbReference type="NCBI Taxonomy" id="2204297"/>
    <lineage>
        <taxon>Eukaryota</taxon>
        <taxon>Sar</taxon>
        <taxon>Rhizaria</taxon>
    </lineage>
</organism>
<accession>A0A5P8DJY1</accession>
<dbReference type="InterPro" id="IPR000235">
    <property type="entry name" value="Ribosomal_uS7"/>
</dbReference>
<dbReference type="Gene3D" id="1.10.455.10">
    <property type="entry name" value="Ribosomal protein S7 domain"/>
    <property type="match status" value="1"/>
</dbReference>
<comment type="similarity">
    <text evidence="1">Belongs to the universal ribosomal protein uS7 family.</text>
</comment>
<evidence type="ECO:0000259" key="4">
    <source>
        <dbReference type="Pfam" id="PF00177"/>
    </source>
</evidence>
<evidence type="ECO:0000256" key="3">
    <source>
        <dbReference type="ARBA" id="ARBA00023274"/>
    </source>
</evidence>
<geneLocation type="mitochondrion" evidence="5"/>
<dbReference type="GO" id="GO:0006412">
    <property type="term" value="P:translation"/>
    <property type="evidence" value="ECO:0007669"/>
    <property type="project" value="InterPro"/>
</dbReference>
<dbReference type="InterPro" id="IPR023798">
    <property type="entry name" value="Ribosomal_uS7_dom"/>
</dbReference>
<dbReference type="EMBL" id="MN082144">
    <property type="protein sequence ID" value="QFP99056.1"/>
    <property type="molecule type" value="Genomic_DNA"/>
</dbReference>
<dbReference type="GO" id="GO:0005840">
    <property type="term" value="C:ribosome"/>
    <property type="evidence" value="ECO:0007669"/>
    <property type="project" value="UniProtKB-KW"/>
</dbReference>
<evidence type="ECO:0000313" key="5">
    <source>
        <dbReference type="EMBL" id="QFP99056.1"/>
    </source>
</evidence>
<evidence type="ECO:0000256" key="1">
    <source>
        <dbReference type="ARBA" id="ARBA00007151"/>
    </source>
</evidence>
<gene>
    <name evidence="5" type="primary">rps7</name>
</gene>
<reference evidence="5" key="1">
    <citation type="submission" date="2019-06" db="EMBL/GenBank/DDBJ databases">
        <authorList>
            <person name="Wideman J.G."/>
            <person name="Richards T.A."/>
        </authorList>
    </citation>
    <scope>NUCLEOTIDE SEQUENCE</scope>
</reference>
<dbReference type="Pfam" id="PF00177">
    <property type="entry name" value="Ribosomal_S7"/>
    <property type="match status" value="1"/>
</dbReference>
<dbReference type="SUPFAM" id="SSF47973">
    <property type="entry name" value="Ribosomal protein S7"/>
    <property type="match status" value="1"/>
</dbReference>
<feature type="domain" description="Small ribosomal subunit protein uS7" evidence="4">
    <location>
        <begin position="9"/>
        <end position="140"/>
    </location>
</feature>
<keyword evidence="2 5" id="KW-0689">Ribosomal protein</keyword>
<dbReference type="PIRSF" id="PIRSF002122">
    <property type="entry name" value="RPS7p_RPS7a_RPS5e_RPS7o"/>
    <property type="match status" value="1"/>
</dbReference>
<name>A0A5P8DJY1_9EUKA</name>